<dbReference type="EMBL" id="CYKH01000023">
    <property type="protein sequence ID" value="CUE60780.1"/>
    <property type="molecule type" value="Genomic_DNA"/>
</dbReference>
<feature type="transmembrane region" description="Helical" evidence="2">
    <location>
        <begin position="149"/>
        <end position="170"/>
    </location>
</feature>
<accession>A0A0S4IJX2</accession>
<organism evidence="3 4">
    <name type="scientific">Bodo saltans</name>
    <name type="common">Flagellated protozoan</name>
    <dbReference type="NCBI Taxonomy" id="75058"/>
    <lineage>
        <taxon>Eukaryota</taxon>
        <taxon>Discoba</taxon>
        <taxon>Euglenozoa</taxon>
        <taxon>Kinetoplastea</taxon>
        <taxon>Metakinetoplastina</taxon>
        <taxon>Eubodonida</taxon>
        <taxon>Bodonidae</taxon>
        <taxon>Bodo</taxon>
    </lineage>
</organism>
<name>A0A0S4IJX2_BODSA</name>
<evidence type="ECO:0000256" key="1">
    <source>
        <dbReference type="SAM" id="MobiDB-lite"/>
    </source>
</evidence>
<feature type="region of interest" description="Disordered" evidence="1">
    <location>
        <begin position="1"/>
        <end position="79"/>
    </location>
</feature>
<protein>
    <submittedName>
        <fullName evidence="3">Transmembrane protein, putative</fullName>
    </submittedName>
</protein>
<keyword evidence="2" id="KW-1133">Transmembrane helix</keyword>
<proteinExistence type="predicted"/>
<evidence type="ECO:0000256" key="2">
    <source>
        <dbReference type="SAM" id="Phobius"/>
    </source>
</evidence>
<evidence type="ECO:0000313" key="4">
    <source>
        <dbReference type="Proteomes" id="UP000051952"/>
    </source>
</evidence>
<dbReference type="Proteomes" id="UP000051952">
    <property type="component" value="Unassembled WGS sequence"/>
</dbReference>
<keyword evidence="2" id="KW-0472">Membrane</keyword>
<evidence type="ECO:0000313" key="3">
    <source>
        <dbReference type="EMBL" id="CUE60780.1"/>
    </source>
</evidence>
<keyword evidence="4" id="KW-1185">Reference proteome</keyword>
<sequence>MSSVRKKRGESPSGNTASSPATQAARAHSRQDTLEKQVSRNTQSPAPSAEVRDGAGGRPPTGRRRRRAPPPPPPKEASELSLDPYQLAIQHVQSEENTGAVMNVDATAEFDATFDDGVEDSMLHNEDAQSGGDSTTAEKKSKPFWNPHYSHALLVGVVAAFFIAVFGYYISSASAPMQQTEKHVDKVAVQALATADRLLDEMYVASQVMSTVVFAVANGQENTGTFLEDVTNALASYQDAMRSTDDQISLLLRTHEEYLSSMVGGI</sequence>
<gene>
    <name evidence="3" type="ORF">BSAL_49665</name>
</gene>
<feature type="compositionally biased region" description="Basic and acidic residues" evidence="1">
    <location>
        <begin position="29"/>
        <end position="38"/>
    </location>
</feature>
<keyword evidence="2 3" id="KW-0812">Transmembrane</keyword>
<dbReference type="VEuPathDB" id="TriTrypDB:BSAL_49665"/>
<feature type="non-terminal residue" evidence="3">
    <location>
        <position position="266"/>
    </location>
</feature>
<dbReference type="AlphaFoldDB" id="A0A0S4IJX2"/>
<reference evidence="4" key="1">
    <citation type="submission" date="2015-09" db="EMBL/GenBank/DDBJ databases">
        <authorList>
            <consortium name="Pathogen Informatics"/>
        </authorList>
    </citation>
    <scope>NUCLEOTIDE SEQUENCE [LARGE SCALE GENOMIC DNA]</scope>
    <source>
        <strain evidence="4">Lake Konstanz</strain>
    </source>
</reference>
<feature type="compositionally biased region" description="Polar residues" evidence="1">
    <location>
        <begin position="12"/>
        <end position="22"/>
    </location>
</feature>